<dbReference type="PANTHER" id="PTHR33116:SF86">
    <property type="entry name" value="REVERSE TRANSCRIPTASE DOMAIN-CONTAINING PROTEIN"/>
    <property type="match status" value="1"/>
</dbReference>
<protein>
    <recommendedName>
        <fullName evidence="2">Reverse transcriptase domain-containing protein</fullName>
    </recommendedName>
</protein>
<sequence>MIRQAELSNEINGILISRGGPADDSLIFCKENVTECNKVLDILQRCEVTSGQKLNIEKTTMFLSSNTNVEMREFLKNLIGVPNIRSYENYLGLPSLVGRSKTWAFAMIKERVRKKLNGWKERSLSCGGKEILVKAIAQAVPTYVMSVFRLPKKLCTELEQNIRGFWWGHKGEKRKIHWTKWDHLCAPKSQGGLGFRELGKFNEALIAKARPTAASQSFIPIL</sequence>
<evidence type="ECO:0000313" key="1">
    <source>
        <dbReference type="EMBL" id="SPD06571.1"/>
    </source>
</evidence>
<proteinExistence type="predicted"/>
<gene>
    <name evidence="1" type="ORF">FSB_LOCUS34453</name>
</gene>
<dbReference type="EMBL" id="OIVN01002802">
    <property type="protein sequence ID" value="SPD06571.1"/>
    <property type="molecule type" value="Genomic_DNA"/>
</dbReference>
<accession>A0A2N9H4L4</accession>
<name>A0A2N9H4L4_FAGSY</name>
<reference evidence="1" key="1">
    <citation type="submission" date="2018-02" db="EMBL/GenBank/DDBJ databases">
        <authorList>
            <person name="Cohen D.B."/>
            <person name="Kent A.D."/>
        </authorList>
    </citation>
    <scope>NUCLEOTIDE SEQUENCE</scope>
</reference>
<dbReference type="AlphaFoldDB" id="A0A2N9H4L4"/>
<organism evidence="1">
    <name type="scientific">Fagus sylvatica</name>
    <name type="common">Beechnut</name>
    <dbReference type="NCBI Taxonomy" id="28930"/>
    <lineage>
        <taxon>Eukaryota</taxon>
        <taxon>Viridiplantae</taxon>
        <taxon>Streptophyta</taxon>
        <taxon>Embryophyta</taxon>
        <taxon>Tracheophyta</taxon>
        <taxon>Spermatophyta</taxon>
        <taxon>Magnoliopsida</taxon>
        <taxon>eudicotyledons</taxon>
        <taxon>Gunneridae</taxon>
        <taxon>Pentapetalae</taxon>
        <taxon>rosids</taxon>
        <taxon>fabids</taxon>
        <taxon>Fagales</taxon>
        <taxon>Fagaceae</taxon>
        <taxon>Fagus</taxon>
    </lineage>
</organism>
<evidence type="ECO:0008006" key="2">
    <source>
        <dbReference type="Google" id="ProtNLM"/>
    </source>
</evidence>
<dbReference type="PANTHER" id="PTHR33116">
    <property type="entry name" value="REVERSE TRANSCRIPTASE ZINC-BINDING DOMAIN-CONTAINING PROTEIN-RELATED-RELATED"/>
    <property type="match status" value="1"/>
</dbReference>